<feature type="compositionally biased region" description="Low complexity" evidence="5">
    <location>
        <begin position="105"/>
        <end position="130"/>
    </location>
</feature>
<dbReference type="Proteomes" id="UP000631114">
    <property type="component" value="Unassembled WGS sequence"/>
</dbReference>
<dbReference type="PANTHER" id="PTHR31189:SF48">
    <property type="entry name" value="LEGUMIN B"/>
    <property type="match status" value="1"/>
</dbReference>
<protein>
    <recommendedName>
        <fullName evidence="7">Cupin type-1 domain-containing protein</fullName>
    </recommendedName>
</protein>
<dbReference type="PRINTS" id="PR00439">
    <property type="entry name" value="11SGLOBULIN"/>
</dbReference>
<dbReference type="CDD" id="cd02242">
    <property type="entry name" value="cupin_11S_legumin_N"/>
    <property type="match status" value="1"/>
</dbReference>
<keyword evidence="9" id="KW-1185">Reference proteome</keyword>
<dbReference type="InterPro" id="IPR011051">
    <property type="entry name" value="RmlC_Cupin_sf"/>
</dbReference>
<accession>A0A835HZG0</accession>
<dbReference type="GO" id="GO:0045735">
    <property type="term" value="F:nutrient reservoir activity"/>
    <property type="evidence" value="ECO:0007669"/>
    <property type="project" value="UniProtKB-KW"/>
</dbReference>
<dbReference type="Pfam" id="PF00190">
    <property type="entry name" value="Cupin_1"/>
    <property type="match status" value="2"/>
</dbReference>
<evidence type="ECO:0000313" key="8">
    <source>
        <dbReference type="EMBL" id="KAF9607889.1"/>
    </source>
</evidence>
<evidence type="ECO:0000313" key="9">
    <source>
        <dbReference type="Proteomes" id="UP000631114"/>
    </source>
</evidence>
<dbReference type="PANTHER" id="PTHR31189">
    <property type="entry name" value="OS03G0336100 PROTEIN-RELATED"/>
    <property type="match status" value="1"/>
</dbReference>
<evidence type="ECO:0000256" key="4">
    <source>
        <dbReference type="ARBA" id="ARBA00023157"/>
    </source>
</evidence>
<gene>
    <name evidence="8" type="ORF">IFM89_003593</name>
</gene>
<dbReference type="InterPro" id="IPR014710">
    <property type="entry name" value="RmlC-like_jellyroll"/>
</dbReference>
<evidence type="ECO:0000259" key="7">
    <source>
        <dbReference type="SMART" id="SM00835"/>
    </source>
</evidence>
<dbReference type="InterPro" id="IPR006045">
    <property type="entry name" value="Cupin_1"/>
</dbReference>
<dbReference type="FunFam" id="2.60.120.10:FF:000073">
    <property type="entry name" value="Glycinin G1"/>
    <property type="match status" value="1"/>
</dbReference>
<comment type="caution">
    <text evidence="8">The sequence shown here is derived from an EMBL/GenBank/DDBJ whole genome shotgun (WGS) entry which is preliminary data.</text>
</comment>
<reference evidence="8 9" key="1">
    <citation type="submission" date="2020-10" db="EMBL/GenBank/DDBJ databases">
        <title>The Coptis chinensis genome and diversification of protoberbering-type alkaloids.</title>
        <authorList>
            <person name="Wang B."/>
            <person name="Shu S."/>
            <person name="Song C."/>
            <person name="Liu Y."/>
        </authorList>
    </citation>
    <scope>NUCLEOTIDE SEQUENCE [LARGE SCALE GENOMIC DNA]</scope>
    <source>
        <strain evidence="8">HL-2020</strain>
        <tissue evidence="8">Leaf</tissue>
    </source>
</reference>
<dbReference type="InterPro" id="IPR050253">
    <property type="entry name" value="Seed_Storage-Functional"/>
</dbReference>
<evidence type="ECO:0000256" key="2">
    <source>
        <dbReference type="ARBA" id="ARBA00022761"/>
    </source>
</evidence>
<evidence type="ECO:0000256" key="3">
    <source>
        <dbReference type="ARBA" id="ARBA00023129"/>
    </source>
</evidence>
<evidence type="ECO:0000256" key="6">
    <source>
        <dbReference type="SAM" id="SignalP"/>
    </source>
</evidence>
<proteinExistence type="inferred from homology"/>
<feature type="domain" description="Cupin type-1" evidence="7">
    <location>
        <begin position="33"/>
        <end position="245"/>
    </location>
</feature>
<dbReference type="AlphaFoldDB" id="A0A835HZG0"/>
<organism evidence="8 9">
    <name type="scientific">Coptis chinensis</name>
    <dbReference type="NCBI Taxonomy" id="261450"/>
    <lineage>
        <taxon>Eukaryota</taxon>
        <taxon>Viridiplantae</taxon>
        <taxon>Streptophyta</taxon>
        <taxon>Embryophyta</taxon>
        <taxon>Tracheophyta</taxon>
        <taxon>Spermatophyta</taxon>
        <taxon>Magnoliopsida</taxon>
        <taxon>Ranunculales</taxon>
        <taxon>Ranunculaceae</taxon>
        <taxon>Coptidoideae</taxon>
        <taxon>Coptis</taxon>
    </lineage>
</organism>
<dbReference type="CDD" id="cd02243">
    <property type="entry name" value="cupin_11S_legumin_C"/>
    <property type="match status" value="1"/>
</dbReference>
<keyword evidence="6" id="KW-0732">Signal</keyword>
<feature type="signal peptide" evidence="6">
    <location>
        <begin position="1"/>
        <end position="20"/>
    </location>
</feature>
<dbReference type="SUPFAM" id="SSF51182">
    <property type="entry name" value="RmlC-like cupins"/>
    <property type="match status" value="1"/>
</dbReference>
<keyword evidence="3" id="KW-0708">Seed storage protein</keyword>
<feature type="compositionally biased region" description="Low complexity" evidence="5">
    <location>
        <begin position="195"/>
        <end position="204"/>
    </location>
</feature>
<evidence type="ECO:0000256" key="1">
    <source>
        <dbReference type="ARBA" id="ARBA00007178"/>
    </source>
</evidence>
<feature type="region of interest" description="Disordered" evidence="5">
    <location>
        <begin position="103"/>
        <end position="136"/>
    </location>
</feature>
<feature type="chain" id="PRO_5032727706" description="Cupin type-1 domain-containing protein" evidence="6">
    <location>
        <begin position="21"/>
        <end position="474"/>
    </location>
</feature>
<dbReference type="InterPro" id="IPR006044">
    <property type="entry name" value="11S_seedstore_pln"/>
</dbReference>
<dbReference type="EMBL" id="JADFTS010000004">
    <property type="protein sequence ID" value="KAF9607889.1"/>
    <property type="molecule type" value="Genomic_DNA"/>
</dbReference>
<feature type="domain" description="Cupin type-1" evidence="7">
    <location>
        <begin position="300"/>
        <end position="449"/>
    </location>
</feature>
<name>A0A835HZG0_9MAGN</name>
<keyword evidence="2" id="KW-0758">Storage protein</keyword>
<dbReference type="Gene3D" id="2.60.120.10">
    <property type="entry name" value="Jelly Rolls"/>
    <property type="match status" value="2"/>
</dbReference>
<comment type="similarity">
    <text evidence="1">Belongs to the 11S seed storage protein (globulins) family.</text>
</comment>
<feature type="region of interest" description="Disordered" evidence="5">
    <location>
        <begin position="185"/>
        <end position="225"/>
    </location>
</feature>
<sequence length="474" mass="54165">MAKFSLLVSVCFLILFHAQASQQSQRQSQCRIQNIDALEPTHRIQSEAGVTEHWDEYNEQLECAGVAVTRHFIHSHLIVNGYTWLKCAGRGLHGAVIPGCPESYQSSQQSEQSEQQQLQREQGQSQQQRSLRGDRHQKVRIVRQGDVVATPVGVAKWIYNNGDTPLVMVSLIDTSNYENQLDGRRRSFYLGGNPQQQQQRQQQEQQREQGQRRGSQQEASSNNIFSGFDNRMLAEVFGVSTETARRLRGENDNRGNIVRVENELQVIRPPRMEQEEEEQEEQRYGGNGLDESVCNLKLRQNIDNPSRADVYNPRAGRFTRLNSRKLSILSYLRLNAERGVLYRNALTAPRWHMNSHSVMYVTRGNARVQIVGNYQRPIFDGQLRQGQLLIVPQNFATIKQAGENGFEWISFQTNNQALTSPIAGRNSVIRALPQEILMNAFRISSEEARSLKYNRDEIELFAPRSESQGREIAA</sequence>
<dbReference type="OrthoDB" id="2016041at2759"/>
<evidence type="ECO:0000256" key="5">
    <source>
        <dbReference type="SAM" id="MobiDB-lite"/>
    </source>
</evidence>
<keyword evidence="4" id="KW-1015">Disulfide bond</keyword>
<dbReference type="SMART" id="SM00835">
    <property type="entry name" value="Cupin_1"/>
    <property type="match status" value="2"/>
</dbReference>